<gene>
    <name evidence="1" type="ORF">RQC66_41490</name>
</gene>
<sequence length="67" mass="7314">MIRLGVEGGPADGAEVVVEVDGSGQPPGEMEISHARYVLRMFGADPHPDEEWHYCWVRTGAAPARRP</sequence>
<organism evidence="1 2">
    <name type="scientific">Streptomyces justiciae</name>
    <dbReference type="NCBI Taxonomy" id="2780140"/>
    <lineage>
        <taxon>Bacteria</taxon>
        <taxon>Bacillati</taxon>
        <taxon>Actinomycetota</taxon>
        <taxon>Actinomycetes</taxon>
        <taxon>Kitasatosporales</taxon>
        <taxon>Streptomycetaceae</taxon>
        <taxon>Streptomyces</taxon>
    </lineage>
</organism>
<evidence type="ECO:0000313" key="1">
    <source>
        <dbReference type="EMBL" id="MDT7847216.1"/>
    </source>
</evidence>
<accession>A0ABU3M6R4</accession>
<name>A0ABU3M6R4_9ACTN</name>
<dbReference type="RefSeq" id="WP_314207409.1">
    <property type="nucleotide sequence ID" value="NZ_JAVTLL010000045.1"/>
</dbReference>
<dbReference type="Proteomes" id="UP001257948">
    <property type="component" value="Unassembled WGS sequence"/>
</dbReference>
<proteinExistence type="predicted"/>
<reference evidence="2" key="1">
    <citation type="submission" date="2023-07" db="EMBL/GenBank/DDBJ databases">
        <title>Draft genome sequence of the endophytic actinobacterium Streptomyces justiciae WPN32, a potential antibiotic producer.</title>
        <authorList>
            <person name="Yasawong M."/>
            <person name="Pana W."/>
            <person name="Ganta P."/>
            <person name="Santapan N."/>
            <person name="Songngamsuk T."/>
            <person name="Phatcharaharikarn M."/>
            <person name="Kerdtoob S."/>
            <person name="Nantapong N."/>
        </authorList>
    </citation>
    <scope>NUCLEOTIDE SEQUENCE [LARGE SCALE GENOMIC DNA]</scope>
    <source>
        <strain evidence="2">WPN32</strain>
    </source>
</reference>
<keyword evidence="2" id="KW-1185">Reference proteome</keyword>
<dbReference type="EMBL" id="JAVTLL010000045">
    <property type="protein sequence ID" value="MDT7847216.1"/>
    <property type="molecule type" value="Genomic_DNA"/>
</dbReference>
<protein>
    <submittedName>
        <fullName evidence="1">Uncharacterized protein</fullName>
    </submittedName>
</protein>
<comment type="caution">
    <text evidence="1">The sequence shown here is derived from an EMBL/GenBank/DDBJ whole genome shotgun (WGS) entry which is preliminary data.</text>
</comment>
<evidence type="ECO:0000313" key="2">
    <source>
        <dbReference type="Proteomes" id="UP001257948"/>
    </source>
</evidence>